<dbReference type="PANTHER" id="PTHR45138:SF9">
    <property type="entry name" value="DIGUANYLATE CYCLASE DGCM-RELATED"/>
    <property type="match status" value="1"/>
</dbReference>
<dbReference type="EMBL" id="FNVG01000007">
    <property type="protein sequence ID" value="SEG11177.1"/>
    <property type="molecule type" value="Genomic_DNA"/>
</dbReference>
<dbReference type="OrthoDB" id="70510at2"/>
<dbReference type="AlphaFoldDB" id="A0A1H5XIG0"/>
<dbReference type="InterPro" id="IPR043128">
    <property type="entry name" value="Rev_trsase/Diguanyl_cyclase"/>
</dbReference>
<gene>
    <name evidence="4" type="ORF">SAMN04488244_10761</name>
</gene>
<evidence type="ECO:0000256" key="1">
    <source>
        <dbReference type="ARBA" id="ARBA00012528"/>
    </source>
</evidence>
<proteinExistence type="predicted"/>
<dbReference type="NCBIfam" id="TIGR00254">
    <property type="entry name" value="GGDEF"/>
    <property type="match status" value="1"/>
</dbReference>
<evidence type="ECO:0000313" key="5">
    <source>
        <dbReference type="Proteomes" id="UP000236721"/>
    </source>
</evidence>
<organism evidence="4 5">
    <name type="scientific">Vibrio hangzhouensis</name>
    <dbReference type="NCBI Taxonomy" id="462991"/>
    <lineage>
        <taxon>Bacteria</taxon>
        <taxon>Pseudomonadati</taxon>
        <taxon>Pseudomonadota</taxon>
        <taxon>Gammaproteobacteria</taxon>
        <taxon>Vibrionales</taxon>
        <taxon>Vibrionaceae</taxon>
        <taxon>Vibrio</taxon>
    </lineage>
</organism>
<keyword evidence="5" id="KW-1185">Reference proteome</keyword>
<comment type="catalytic activity">
    <reaction evidence="2">
        <text>2 GTP = 3',3'-c-di-GMP + 2 diphosphate</text>
        <dbReference type="Rhea" id="RHEA:24898"/>
        <dbReference type="ChEBI" id="CHEBI:33019"/>
        <dbReference type="ChEBI" id="CHEBI:37565"/>
        <dbReference type="ChEBI" id="CHEBI:58805"/>
        <dbReference type="EC" id="2.7.7.65"/>
    </reaction>
</comment>
<reference evidence="5" key="1">
    <citation type="submission" date="2016-10" db="EMBL/GenBank/DDBJ databases">
        <authorList>
            <person name="Varghese N."/>
            <person name="Submissions S."/>
        </authorList>
    </citation>
    <scope>NUCLEOTIDE SEQUENCE [LARGE SCALE GENOMIC DNA]</scope>
    <source>
        <strain evidence="5">CGMCC 1.7062</strain>
    </source>
</reference>
<dbReference type="EC" id="2.7.7.65" evidence="1"/>
<protein>
    <recommendedName>
        <fullName evidence="1">diguanylate cyclase</fullName>
        <ecNumber evidence="1">2.7.7.65</ecNumber>
    </recommendedName>
</protein>
<name>A0A1H5XIG0_9VIBR</name>
<dbReference type="PROSITE" id="PS50887">
    <property type="entry name" value="GGDEF"/>
    <property type="match status" value="1"/>
</dbReference>
<dbReference type="GO" id="GO:0052621">
    <property type="term" value="F:diguanylate cyclase activity"/>
    <property type="evidence" value="ECO:0007669"/>
    <property type="project" value="UniProtKB-EC"/>
</dbReference>
<dbReference type="SMART" id="SM00267">
    <property type="entry name" value="GGDEF"/>
    <property type="match status" value="1"/>
</dbReference>
<dbReference type="InterPro" id="IPR050469">
    <property type="entry name" value="Diguanylate_Cyclase"/>
</dbReference>
<evidence type="ECO:0000313" key="4">
    <source>
        <dbReference type="EMBL" id="SEG11177.1"/>
    </source>
</evidence>
<dbReference type="CDD" id="cd01949">
    <property type="entry name" value="GGDEF"/>
    <property type="match status" value="1"/>
</dbReference>
<sequence>MTDLTYHQANQLFRHFPGFLSIRNAQHEYLYINDKFTAWLRQYTDINPIGMSTDQLVQKVPENVGSMLKECYDVDLQQLNSGQCVPKIIKFRHLHRTYYYNVLKFRVEIDDETFIYTTSFDVSELHQEAKFFEKKAYTDPLTKLHNLAYLSSVQWNQGFCVVIDLDNFKQINDNRGHSEGDMVLLRFARCLKQSFGDNDILVRYGGDEFVVLTHHSDESQLQDALTKLKVLFTRNFQTYPTLCHSIGYCEFQASLRHTLKKADLQMYQNKHDKRAVKLKTLQD</sequence>
<dbReference type="Proteomes" id="UP000236721">
    <property type="component" value="Unassembled WGS sequence"/>
</dbReference>
<dbReference type="InterPro" id="IPR000160">
    <property type="entry name" value="GGDEF_dom"/>
</dbReference>
<dbReference type="InterPro" id="IPR029787">
    <property type="entry name" value="Nucleotide_cyclase"/>
</dbReference>
<dbReference type="Pfam" id="PF00990">
    <property type="entry name" value="GGDEF"/>
    <property type="match status" value="1"/>
</dbReference>
<evidence type="ECO:0000256" key="2">
    <source>
        <dbReference type="ARBA" id="ARBA00034247"/>
    </source>
</evidence>
<dbReference type="RefSeq" id="WP_103880033.1">
    <property type="nucleotide sequence ID" value="NZ_FNVG01000007.1"/>
</dbReference>
<evidence type="ECO:0000259" key="3">
    <source>
        <dbReference type="PROSITE" id="PS50887"/>
    </source>
</evidence>
<dbReference type="PANTHER" id="PTHR45138">
    <property type="entry name" value="REGULATORY COMPONENTS OF SENSORY TRANSDUCTION SYSTEM"/>
    <property type="match status" value="1"/>
</dbReference>
<dbReference type="SUPFAM" id="SSF55073">
    <property type="entry name" value="Nucleotide cyclase"/>
    <property type="match status" value="1"/>
</dbReference>
<feature type="domain" description="GGDEF" evidence="3">
    <location>
        <begin position="156"/>
        <end position="281"/>
    </location>
</feature>
<accession>A0A1H5XIG0</accession>
<dbReference type="Gene3D" id="3.30.70.270">
    <property type="match status" value="1"/>
</dbReference>